<dbReference type="GeneTree" id="ENSGT00940000157594"/>
<keyword evidence="3" id="KW-1185">Reference proteome</keyword>
<evidence type="ECO:0000313" key="2">
    <source>
        <dbReference type="Ensembl" id="ENSLOCP00000000327.1"/>
    </source>
</evidence>
<sequence>MVNNEIAGIETKRILSPYVRGWGETGGAVIKNTTIVGHVDELGLGPNYCTVRGIILPFDDGLSIMSVTFVNFDRPMCSAIGVTSIDGTCVDRCGGWSARFSGIQFFNTSNKAGFRWEHEVVLIDSDGSLTGNRNHKVVPRSGLLDPLHCTEKAEWSVGYPGAVCDATVSFHRLALNNPSPSSLLAKNIILSNSHGTAEQSINQSINQGLLINAPTVQQTAGFCRQ</sequence>
<dbReference type="Bgee" id="ENSLOCG00000000301">
    <property type="expression patterns" value="Expressed in larva and 4 other cell types or tissues"/>
</dbReference>
<organism evidence="2 3">
    <name type="scientific">Lepisosteus oculatus</name>
    <name type="common">Spotted gar</name>
    <dbReference type="NCBI Taxonomy" id="7918"/>
    <lineage>
        <taxon>Eukaryota</taxon>
        <taxon>Metazoa</taxon>
        <taxon>Chordata</taxon>
        <taxon>Craniata</taxon>
        <taxon>Vertebrata</taxon>
        <taxon>Euteleostomi</taxon>
        <taxon>Actinopterygii</taxon>
        <taxon>Neopterygii</taxon>
        <taxon>Holostei</taxon>
        <taxon>Semionotiformes</taxon>
        <taxon>Lepisosteidae</taxon>
        <taxon>Lepisosteus</taxon>
    </lineage>
</organism>
<evidence type="ECO:0000256" key="1">
    <source>
        <dbReference type="ARBA" id="ARBA00022729"/>
    </source>
</evidence>
<reference evidence="2" key="3">
    <citation type="submission" date="2025-09" db="UniProtKB">
        <authorList>
            <consortium name="Ensembl"/>
        </authorList>
    </citation>
    <scope>IDENTIFICATION</scope>
</reference>
<evidence type="ECO:0000313" key="3">
    <source>
        <dbReference type="Proteomes" id="UP000018468"/>
    </source>
</evidence>
<keyword evidence="1" id="KW-0732">Signal</keyword>
<dbReference type="AlphaFoldDB" id="W5LW20"/>
<dbReference type="eggNOG" id="KOG3610">
    <property type="taxonomic scope" value="Eukaryota"/>
</dbReference>
<dbReference type="PANTHER" id="PTHR46769">
    <property type="entry name" value="POLYCYSTIC KIDNEY AND HEPATIC DISEASE 1 (AUTOSOMAL RECESSIVE)-LIKE 1"/>
    <property type="match status" value="1"/>
</dbReference>
<accession>W5LW20</accession>
<reference evidence="3" key="1">
    <citation type="submission" date="2011-12" db="EMBL/GenBank/DDBJ databases">
        <title>The Draft Genome of Lepisosteus oculatus.</title>
        <authorList>
            <consortium name="The Broad Institute Genome Assembly &amp; Analysis Group"/>
            <consortium name="Computational R&amp;D Group"/>
            <consortium name="and Sequencing Platform"/>
            <person name="Di Palma F."/>
            <person name="Alfoldi J."/>
            <person name="Johnson J."/>
            <person name="Berlin A."/>
            <person name="Gnerre S."/>
            <person name="Jaffe D."/>
            <person name="MacCallum I."/>
            <person name="Young S."/>
            <person name="Walker B.J."/>
            <person name="Lander E.S."/>
            <person name="Lindblad-Toh K."/>
        </authorList>
    </citation>
    <scope>NUCLEOTIDE SEQUENCE [LARGE SCALE GENOMIC DNA]</scope>
</reference>
<dbReference type="InterPro" id="IPR052387">
    <property type="entry name" value="Fibrocystin"/>
</dbReference>
<dbReference type="HOGENOM" id="CLU_1229571_0_0_1"/>
<proteinExistence type="predicted"/>
<dbReference type="PANTHER" id="PTHR46769:SF2">
    <property type="entry name" value="FIBROCYSTIN-L ISOFORM 2 PRECURSOR-RELATED"/>
    <property type="match status" value="1"/>
</dbReference>
<protein>
    <submittedName>
        <fullName evidence="2">Uncharacterized protein</fullName>
    </submittedName>
</protein>
<dbReference type="STRING" id="7918.ENSLOCP00000000327"/>
<name>W5LW20_LEPOC</name>
<dbReference type="Ensembl" id="ENSLOCT00000000327.1">
    <property type="protein sequence ID" value="ENSLOCP00000000327.1"/>
    <property type="gene ID" value="ENSLOCG00000000301.1"/>
</dbReference>
<dbReference type="InParanoid" id="W5LW20"/>
<dbReference type="Proteomes" id="UP000018468">
    <property type="component" value="Unassembled WGS sequence"/>
</dbReference>
<reference evidence="2" key="2">
    <citation type="submission" date="2025-08" db="UniProtKB">
        <authorList>
            <consortium name="Ensembl"/>
        </authorList>
    </citation>
    <scope>IDENTIFICATION</scope>
</reference>